<reference evidence="1" key="1">
    <citation type="submission" date="2022-09" db="EMBL/GenBank/DDBJ databases">
        <title>Genome analysis and characterization of larvicidal activity of Brevibacillus strains.</title>
        <authorList>
            <person name="Patrusheva E.V."/>
            <person name="Izotova A.O."/>
            <person name="Toshchakov S.V."/>
            <person name="Sineoky S.P."/>
        </authorList>
    </citation>
    <scope>NUCLEOTIDE SEQUENCE</scope>
    <source>
        <strain evidence="1">VKPM_B-13244</strain>
    </source>
</reference>
<name>A0ABT4I0I7_9BACL</name>
<evidence type="ECO:0008006" key="3">
    <source>
        <dbReference type="Google" id="ProtNLM"/>
    </source>
</evidence>
<comment type="caution">
    <text evidence="1">The sequence shown here is derived from an EMBL/GenBank/DDBJ whole genome shotgun (WGS) entry which is preliminary data.</text>
</comment>
<keyword evidence="2" id="KW-1185">Reference proteome</keyword>
<organism evidence="1 2">
    <name type="scientific">Brevibacillus halotolerans</name>
    <dbReference type="NCBI Taxonomy" id="1507437"/>
    <lineage>
        <taxon>Bacteria</taxon>
        <taxon>Bacillati</taxon>
        <taxon>Bacillota</taxon>
        <taxon>Bacilli</taxon>
        <taxon>Bacillales</taxon>
        <taxon>Paenibacillaceae</taxon>
        <taxon>Brevibacillus</taxon>
    </lineage>
</organism>
<dbReference type="Proteomes" id="UP001067708">
    <property type="component" value="Unassembled WGS sequence"/>
</dbReference>
<dbReference type="RefSeq" id="WP_244850578.1">
    <property type="nucleotide sequence ID" value="NZ_BORK01000013.1"/>
</dbReference>
<gene>
    <name evidence="1" type="ORF">O0535_15940</name>
</gene>
<accession>A0ABT4I0I7</accession>
<evidence type="ECO:0000313" key="1">
    <source>
        <dbReference type="EMBL" id="MCZ0832236.1"/>
    </source>
</evidence>
<dbReference type="Gene3D" id="3.40.630.30">
    <property type="match status" value="1"/>
</dbReference>
<protein>
    <recommendedName>
        <fullName evidence="3">GNAT family N-acetyltransferase</fullName>
    </recommendedName>
</protein>
<sequence length="202" mass="23628">MDIWYKQFIDLEKAQSNNVTTGYVREWGILYCNEQNPGYYDANHAYVELPIENPESVISEVITFYEQRGLIPRFYVKNVEKDLLFLQLLKEQGFQYEEFEDILQVWTGNIISIQTDENIYIEKVTDKNEQAACEVICGVTEMGDPEMRKRASTIFSVSLGSLHLQLVSLGIKIRPCWKMLPRYPNLEERDSFVSSLFICKRN</sequence>
<dbReference type="EMBL" id="JAPTNG010000012">
    <property type="protein sequence ID" value="MCZ0832236.1"/>
    <property type="molecule type" value="Genomic_DNA"/>
</dbReference>
<proteinExistence type="predicted"/>
<evidence type="ECO:0000313" key="2">
    <source>
        <dbReference type="Proteomes" id="UP001067708"/>
    </source>
</evidence>